<keyword evidence="4 5" id="KW-0472">Membrane</keyword>
<evidence type="ECO:0000256" key="5">
    <source>
        <dbReference type="SAM" id="Phobius"/>
    </source>
</evidence>
<dbReference type="PANTHER" id="PTHR37451">
    <property type="entry name" value="MARVEL DOMAIN"/>
    <property type="match status" value="1"/>
</dbReference>
<comment type="caution">
    <text evidence="7">The sequence shown here is derived from an EMBL/GenBank/DDBJ whole genome shotgun (WGS) entry which is preliminary data.</text>
</comment>
<comment type="subcellular location">
    <subcellularLocation>
        <location evidence="1">Membrane</location>
        <topology evidence="1">Multi-pass membrane protein</topology>
    </subcellularLocation>
</comment>
<evidence type="ECO:0000256" key="3">
    <source>
        <dbReference type="ARBA" id="ARBA00022989"/>
    </source>
</evidence>
<dbReference type="InterPro" id="IPR008253">
    <property type="entry name" value="Marvel"/>
</dbReference>
<keyword evidence="8" id="KW-1185">Reference proteome</keyword>
<dbReference type="Pfam" id="PF01284">
    <property type="entry name" value="MARVEL"/>
    <property type="match status" value="1"/>
</dbReference>
<organism evidence="7 8">
    <name type="scientific">Sporothrix curviconia</name>
    <dbReference type="NCBI Taxonomy" id="1260050"/>
    <lineage>
        <taxon>Eukaryota</taxon>
        <taxon>Fungi</taxon>
        <taxon>Dikarya</taxon>
        <taxon>Ascomycota</taxon>
        <taxon>Pezizomycotina</taxon>
        <taxon>Sordariomycetes</taxon>
        <taxon>Sordariomycetidae</taxon>
        <taxon>Ophiostomatales</taxon>
        <taxon>Ophiostomataceae</taxon>
        <taxon>Sporothrix</taxon>
    </lineage>
</organism>
<feature type="transmembrane region" description="Helical" evidence="5">
    <location>
        <begin position="60"/>
        <end position="86"/>
    </location>
</feature>
<protein>
    <recommendedName>
        <fullName evidence="6">MARVEL domain-containing protein</fullName>
    </recommendedName>
</protein>
<evidence type="ECO:0000313" key="7">
    <source>
        <dbReference type="EMBL" id="CAK7230963.1"/>
    </source>
</evidence>
<evidence type="ECO:0000313" key="8">
    <source>
        <dbReference type="Proteomes" id="UP001642405"/>
    </source>
</evidence>
<dbReference type="Proteomes" id="UP001642405">
    <property type="component" value="Unassembled WGS sequence"/>
</dbReference>
<accession>A0ABP0CG72</accession>
<evidence type="ECO:0000256" key="4">
    <source>
        <dbReference type="ARBA" id="ARBA00023136"/>
    </source>
</evidence>
<sequence>MPATLSTNPFANGALRALQLIFALVILGTDGFAVHVFQGHSVEDHFSFGDYVDYVGVPDAWGFLLFCAVWSILGVVCLILASVFFAPRRLTSYIFLAVEGIAVLSWLAGFVATAVNVGTSTCPAEENGCGAIIAATVFAALEFLLFSMTTTMTYKLVFDPPHSQDMVEPKSLAPRTDIV</sequence>
<proteinExistence type="predicted"/>
<feature type="transmembrane region" description="Helical" evidence="5">
    <location>
        <begin position="127"/>
        <end position="146"/>
    </location>
</feature>
<keyword evidence="3 5" id="KW-1133">Transmembrane helix</keyword>
<feature type="transmembrane region" description="Helical" evidence="5">
    <location>
        <begin position="20"/>
        <end position="40"/>
    </location>
</feature>
<evidence type="ECO:0000259" key="6">
    <source>
        <dbReference type="Pfam" id="PF01284"/>
    </source>
</evidence>
<keyword evidence="2 5" id="KW-0812">Transmembrane</keyword>
<reference evidence="7 8" key="1">
    <citation type="submission" date="2024-01" db="EMBL/GenBank/DDBJ databases">
        <authorList>
            <person name="Allen C."/>
            <person name="Tagirdzhanova G."/>
        </authorList>
    </citation>
    <scope>NUCLEOTIDE SEQUENCE [LARGE SCALE GENOMIC DNA]</scope>
</reference>
<feature type="transmembrane region" description="Helical" evidence="5">
    <location>
        <begin position="93"/>
        <end position="115"/>
    </location>
</feature>
<evidence type="ECO:0000256" key="1">
    <source>
        <dbReference type="ARBA" id="ARBA00004141"/>
    </source>
</evidence>
<feature type="domain" description="MARVEL" evidence="6">
    <location>
        <begin position="12"/>
        <end position="150"/>
    </location>
</feature>
<name>A0ABP0CG72_9PEZI</name>
<gene>
    <name evidence="7" type="ORF">SCUCBS95973_007751</name>
</gene>
<dbReference type="PANTHER" id="PTHR37451:SF1">
    <property type="entry name" value="MARVEL DOMAIN-CONTAINING PROTEIN"/>
    <property type="match status" value="1"/>
</dbReference>
<evidence type="ECO:0000256" key="2">
    <source>
        <dbReference type="ARBA" id="ARBA00022692"/>
    </source>
</evidence>
<dbReference type="EMBL" id="CAWUHB010000056">
    <property type="protein sequence ID" value="CAK7230963.1"/>
    <property type="molecule type" value="Genomic_DNA"/>
</dbReference>